<proteinExistence type="predicted"/>
<feature type="transmembrane region" description="Helical" evidence="8">
    <location>
        <begin position="273"/>
        <end position="296"/>
    </location>
</feature>
<dbReference type="InterPro" id="IPR050297">
    <property type="entry name" value="LipidA_mod_glycosyltrf_83"/>
</dbReference>
<keyword evidence="7 8" id="KW-0472">Membrane</keyword>
<reference evidence="10 11" key="1">
    <citation type="submission" date="2006-02" db="EMBL/GenBank/DDBJ databases">
        <authorList>
            <person name="Moran M.A."/>
            <person name="Kjelleberg S."/>
            <person name="Egan S."/>
            <person name="Saunders N."/>
            <person name="Thomas T."/>
            <person name="Ferriera S."/>
            <person name="Johnson J."/>
            <person name="Kravitz S."/>
            <person name="Halpern A."/>
            <person name="Remington K."/>
            <person name="Beeson K."/>
            <person name="Tran B."/>
            <person name="Rogers Y.-H."/>
            <person name="Friedman R."/>
            <person name="Venter J.C."/>
        </authorList>
    </citation>
    <scope>NUCLEOTIDE SEQUENCE [LARGE SCALE GENOMIC DNA]</scope>
    <source>
        <strain evidence="10 11">D2</strain>
    </source>
</reference>
<feature type="domain" description="Glycosyltransferase RgtA/B/C/D-like" evidence="9">
    <location>
        <begin position="70"/>
        <end position="231"/>
    </location>
</feature>
<dbReference type="RefSeq" id="WP_009839162.1">
    <property type="nucleotide sequence ID" value="NZ_AAOH01000008.1"/>
</dbReference>
<organism evidence="10 11">
    <name type="scientific">Pseudoalteromonas tunicata D2</name>
    <dbReference type="NCBI Taxonomy" id="87626"/>
    <lineage>
        <taxon>Bacteria</taxon>
        <taxon>Pseudomonadati</taxon>
        <taxon>Pseudomonadota</taxon>
        <taxon>Gammaproteobacteria</taxon>
        <taxon>Alteromonadales</taxon>
        <taxon>Pseudoalteromonadaceae</taxon>
        <taxon>Pseudoalteromonas</taxon>
    </lineage>
</organism>
<evidence type="ECO:0000313" key="11">
    <source>
        <dbReference type="Proteomes" id="UP000006201"/>
    </source>
</evidence>
<dbReference type="eggNOG" id="COG1807">
    <property type="taxonomic scope" value="Bacteria"/>
</dbReference>
<sequence>MQSFRDRFNSDDYYQVLWPLLFISLGLLLVGIGFRSPWPADEPRFVEVAREMVAANQWLFPMRGGEYYPDKPPVFMWAIAACYKLIGDLKLAFLIPNALCGLLTVFLVYDLGARLWNVRIARNAALLLLLVPQFLIQAKAAQIDAMVMCWITLGCYGLVRHFMLGDGWRWYFLGWAFMGLGVITKGVGFLPLLMMIPIIIYGLKDKQLFAGRLTWRCLLGPVALLSVIACWLIPMVLTVQSLNTPELVAYQNNILFKQTGERYVNSWHHIKPWYFFMVSVIPWLWFPIPFLLITYWRTVVNKVKADPIIAILLIWVALVILFFSLSPGKRNVYILPALPMLALACSAMLTGQTINRWFERLVSALLWLLAMILLVVGIFAFIHHPKILKKLADYTNDLTHFSYLILTLSTLWIVGLIALRKQVALIRIAFVSALSWSLISTWGYSLLEDIRTPKSLMHDVAAHIGEDAELGLIKFKEQFILFSPMSVTHFSYLAPVEEQERNAYQWLQEGTNRYLLVPSSTELSCFDLSGGKNMGTAHREDWILLSVANELQTCQTPKRQYRYFTEHPGYWMHE</sequence>
<evidence type="ECO:0000259" key="9">
    <source>
        <dbReference type="Pfam" id="PF13231"/>
    </source>
</evidence>
<keyword evidence="2" id="KW-1003">Cell membrane</keyword>
<dbReference type="PANTHER" id="PTHR33908">
    <property type="entry name" value="MANNOSYLTRANSFERASE YKCB-RELATED"/>
    <property type="match status" value="1"/>
</dbReference>
<evidence type="ECO:0000256" key="1">
    <source>
        <dbReference type="ARBA" id="ARBA00004651"/>
    </source>
</evidence>
<keyword evidence="6 8" id="KW-1133">Transmembrane helix</keyword>
<dbReference type="EMBL" id="AAOH01000008">
    <property type="protein sequence ID" value="EAR26919.1"/>
    <property type="molecule type" value="Genomic_DNA"/>
</dbReference>
<dbReference type="InterPro" id="IPR038731">
    <property type="entry name" value="RgtA/B/C-like"/>
</dbReference>
<feature type="transmembrane region" description="Helical" evidence="8">
    <location>
        <begin position="332"/>
        <end position="349"/>
    </location>
</feature>
<dbReference type="GO" id="GO:0009103">
    <property type="term" value="P:lipopolysaccharide biosynthetic process"/>
    <property type="evidence" value="ECO:0007669"/>
    <property type="project" value="TreeGrafter"/>
</dbReference>
<dbReference type="GO" id="GO:0005886">
    <property type="term" value="C:plasma membrane"/>
    <property type="evidence" value="ECO:0007669"/>
    <property type="project" value="UniProtKB-SubCell"/>
</dbReference>
<keyword evidence="4" id="KW-0808">Transferase</keyword>
<feature type="transmembrane region" description="Helical" evidence="8">
    <location>
        <begin position="175"/>
        <end position="201"/>
    </location>
</feature>
<evidence type="ECO:0000256" key="7">
    <source>
        <dbReference type="ARBA" id="ARBA00023136"/>
    </source>
</evidence>
<keyword evidence="5 8" id="KW-0812">Transmembrane</keyword>
<feature type="transmembrane region" description="Helical" evidence="8">
    <location>
        <begin position="426"/>
        <end position="447"/>
    </location>
</feature>
<accession>A4CEA7</accession>
<name>A4CEA7_9GAMM</name>
<dbReference type="GO" id="GO:0016763">
    <property type="term" value="F:pentosyltransferase activity"/>
    <property type="evidence" value="ECO:0007669"/>
    <property type="project" value="TreeGrafter"/>
</dbReference>
<dbReference type="PANTHER" id="PTHR33908:SF3">
    <property type="entry name" value="UNDECAPRENYL PHOSPHATE-ALPHA-4-AMINO-4-DEOXY-L-ARABINOSE ARABINOSYL TRANSFERASE"/>
    <property type="match status" value="1"/>
</dbReference>
<evidence type="ECO:0000256" key="5">
    <source>
        <dbReference type="ARBA" id="ARBA00022692"/>
    </source>
</evidence>
<feature type="transmembrane region" description="Helical" evidence="8">
    <location>
        <begin position="16"/>
        <end position="34"/>
    </location>
</feature>
<feature type="transmembrane region" description="Helical" evidence="8">
    <location>
        <begin position="213"/>
        <end position="237"/>
    </location>
</feature>
<evidence type="ECO:0000256" key="4">
    <source>
        <dbReference type="ARBA" id="ARBA00022679"/>
    </source>
</evidence>
<evidence type="ECO:0000256" key="3">
    <source>
        <dbReference type="ARBA" id="ARBA00022676"/>
    </source>
</evidence>
<comment type="subcellular location">
    <subcellularLocation>
        <location evidence="1">Cell membrane</location>
        <topology evidence="1">Multi-pass membrane protein</topology>
    </subcellularLocation>
</comment>
<dbReference type="HOGENOM" id="CLU_019126_0_0_6"/>
<dbReference type="GO" id="GO:0010041">
    <property type="term" value="P:response to iron(III) ion"/>
    <property type="evidence" value="ECO:0007669"/>
    <property type="project" value="TreeGrafter"/>
</dbReference>
<feature type="transmembrane region" description="Helical" evidence="8">
    <location>
        <begin position="401"/>
        <end position="419"/>
    </location>
</feature>
<feature type="transmembrane region" description="Helical" evidence="8">
    <location>
        <begin position="361"/>
        <end position="381"/>
    </location>
</feature>
<dbReference type="STRING" id="87626.PTD2_10073"/>
<dbReference type="Proteomes" id="UP000006201">
    <property type="component" value="Unassembled WGS sequence"/>
</dbReference>
<evidence type="ECO:0000256" key="2">
    <source>
        <dbReference type="ARBA" id="ARBA00022475"/>
    </source>
</evidence>
<evidence type="ECO:0000313" key="10">
    <source>
        <dbReference type="EMBL" id="EAR26919.1"/>
    </source>
</evidence>
<keyword evidence="3" id="KW-0328">Glycosyltransferase</keyword>
<evidence type="ECO:0000256" key="6">
    <source>
        <dbReference type="ARBA" id="ARBA00022989"/>
    </source>
</evidence>
<protein>
    <recommendedName>
        <fullName evidence="9">Glycosyltransferase RgtA/B/C/D-like domain-containing protein</fullName>
    </recommendedName>
</protein>
<dbReference type="Pfam" id="PF13231">
    <property type="entry name" value="PMT_2"/>
    <property type="match status" value="1"/>
</dbReference>
<comment type="caution">
    <text evidence="10">The sequence shown here is derived from an EMBL/GenBank/DDBJ whole genome shotgun (WGS) entry which is preliminary data.</text>
</comment>
<dbReference type="AlphaFoldDB" id="A4CEA7"/>
<feature type="transmembrane region" description="Helical" evidence="8">
    <location>
        <begin position="91"/>
        <end position="109"/>
    </location>
</feature>
<evidence type="ECO:0000256" key="8">
    <source>
        <dbReference type="SAM" id="Phobius"/>
    </source>
</evidence>
<feature type="transmembrane region" description="Helical" evidence="8">
    <location>
        <begin position="143"/>
        <end position="163"/>
    </location>
</feature>
<gene>
    <name evidence="10" type="ORF">PTD2_10073</name>
</gene>
<keyword evidence="11" id="KW-1185">Reference proteome</keyword>
<feature type="transmembrane region" description="Helical" evidence="8">
    <location>
        <begin position="308"/>
        <end position="326"/>
    </location>
</feature>
<dbReference type="OrthoDB" id="9775035at2"/>